<evidence type="ECO:0000313" key="3">
    <source>
        <dbReference type="Proteomes" id="UP001083770"/>
    </source>
</evidence>
<dbReference type="Proteomes" id="UP001083770">
    <property type="component" value="Unassembled WGS sequence"/>
</dbReference>
<proteinExistence type="predicted"/>
<feature type="compositionally biased region" description="Basic and acidic residues" evidence="1">
    <location>
        <begin position="1"/>
        <end position="30"/>
    </location>
</feature>
<feature type="region of interest" description="Disordered" evidence="1">
    <location>
        <begin position="1"/>
        <end position="50"/>
    </location>
</feature>
<dbReference type="RefSeq" id="WP_269402726.1">
    <property type="nucleotide sequence ID" value="NZ_JAPWGW010000003.1"/>
</dbReference>
<reference evidence="2" key="1">
    <citation type="submission" date="2022-12" db="EMBL/GenBank/DDBJ databases">
        <title>Bacterial isolates from different developmental stages of Nematostella vectensis.</title>
        <authorList>
            <person name="Fraune S."/>
        </authorList>
    </citation>
    <scope>NUCLEOTIDE SEQUENCE</scope>
    <source>
        <strain evidence="2">G21632-S1</strain>
    </source>
</reference>
<sequence length="50" mass="5513">MGKSQLDKFKEAAREAECDTDEKAFEEALKKVAKAPPGKSEKTDEDEPGE</sequence>
<protein>
    <submittedName>
        <fullName evidence="2">Uncharacterized protein</fullName>
    </submittedName>
</protein>
<evidence type="ECO:0000313" key="2">
    <source>
        <dbReference type="EMBL" id="MCZ4298658.1"/>
    </source>
</evidence>
<gene>
    <name evidence="2" type="ORF">O4G74_11360</name>
</gene>
<name>A0ABT4LWZ4_9PROT</name>
<dbReference type="EMBL" id="JAPWGW010000003">
    <property type="protein sequence ID" value="MCZ4298658.1"/>
    <property type="molecule type" value="Genomic_DNA"/>
</dbReference>
<organism evidence="2 3">
    <name type="scientific">Henriciella marina</name>
    <dbReference type="NCBI Taxonomy" id="453851"/>
    <lineage>
        <taxon>Bacteria</taxon>
        <taxon>Pseudomonadati</taxon>
        <taxon>Pseudomonadota</taxon>
        <taxon>Alphaproteobacteria</taxon>
        <taxon>Hyphomonadales</taxon>
        <taxon>Hyphomonadaceae</taxon>
        <taxon>Henriciella</taxon>
    </lineage>
</organism>
<evidence type="ECO:0000256" key="1">
    <source>
        <dbReference type="SAM" id="MobiDB-lite"/>
    </source>
</evidence>
<keyword evidence="3" id="KW-1185">Reference proteome</keyword>
<comment type="caution">
    <text evidence="2">The sequence shown here is derived from an EMBL/GenBank/DDBJ whole genome shotgun (WGS) entry which is preliminary data.</text>
</comment>
<accession>A0ABT4LWZ4</accession>